<dbReference type="Proteomes" id="UP001057402">
    <property type="component" value="Chromosome 3"/>
</dbReference>
<gene>
    <name evidence="1" type="ORF">MLD38_005552</name>
</gene>
<evidence type="ECO:0000313" key="1">
    <source>
        <dbReference type="EMBL" id="KAI4379228.1"/>
    </source>
</evidence>
<sequence>MESVPPRCMRRKADQKAIMLSSTTGFSPLWALEINPKAKIAAQSDKMKADQTSRMTTLLDLLQQRGVVRARSNCRDRLSNMKPRMFHVLHKLC</sequence>
<keyword evidence="2" id="KW-1185">Reference proteome</keyword>
<evidence type="ECO:0000313" key="2">
    <source>
        <dbReference type="Proteomes" id="UP001057402"/>
    </source>
</evidence>
<organism evidence="1 2">
    <name type="scientific">Melastoma candidum</name>
    <dbReference type="NCBI Taxonomy" id="119954"/>
    <lineage>
        <taxon>Eukaryota</taxon>
        <taxon>Viridiplantae</taxon>
        <taxon>Streptophyta</taxon>
        <taxon>Embryophyta</taxon>
        <taxon>Tracheophyta</taxon>
        <taxon>Spermatophyta</taxon>
        <taxon>Magnoliopsida</taxon>
        <taxon>eudicotyledons</taxon>
        <taxon>Gunneridae</taxon>
        <taxon>Pentapetalae</taxon>
        <taxon>rosids</taxon>
        <taxon>malvids</taxon>
        <taxon>Myrtales</taxon>
        <taxon>Melastomataceae</taxon>
        <taxon>Melastomatoideae</taxon>
        <taxon>Melastomateae</taxon>
        <taxon>Melastoma</taxon>
    </lineage>
</organism>
<dbReference type="EMBL" id="CM042882">
    <property type="protein sequence ID" value="KAI4379228.1"/>
    <property type="molecule type" value="Genomic_DNA"/>
</dbReference>
<accession>A0ACB9RJS1</accession>
<protein>
    <submittedName>
        <fullName evidence="1">Uncharacterized protein</fullName>
    </submittedName>
</protein>
<proteinExistence type="predicted"/>
<name>A0ACB9RJS1_9MYRT</name>
<reference evidence="2" key="1">
    <citation type="journal article" date="2023" name="Front. Plant Sci.">
        <title>Chromosomal-level genome assembly of Melastoma candidum provides insights into trichome evolution.</title>
        <authorList>
            <person name="Zhong Y."/>
            <person name="Wu W."/>
            <person name="Sun C."/>
            <person name="Zou P."/>
            <person name="Liu Y."/>
            <person name="Dai S."/>
            <person name="Zhou R."/>
        </authorList>
    </citation>
    <scope>NUCLEOTIDE SEQUENCE [LARGE SCALE GENOMIC DNA]</scope>
</reference>
<comment type="caution">
    <text evidence="1">The sequence shown here is derived from an EMBL/GenBank/DDBJ whole genome shotgun (WGS) entry which is preliminary data.</text>
</comment>